<dbReference type="Gene3D" id="2.10.109.10">
    <property type="entry name" value="Umud Fragment, subunit A"/>
    <property type="match status" value="1"/>
</dbReference>
<name>A0A087E378_9BIFI</name>
<dbReference type="Pfam" id="PF10502">
    <property type="entry name" value="Peptidase_S26"/>
    <property type="match status" value="1"/>
</dbReference>
<gene>
    <name evidence="10" type="ORF">THER5_0402</name>
</gene>
<keyword evidence="7" id="KW-0812">Transmembrane</keyword>
<proteinExistence type="inferred from homology"/>
<evidence type="ECO:0000256" key="8">
    <source>
        <dbReference type="SAM" id="MobiDB-lite"/>
    </source>
</evidence>
<feature type="region of interest" description="Disordered" evidence="8">
    <location>
        <begin position="1"/>
        <end position="108"/>
    </location>
</feature>
<evidence type="ECO:0000256" key="2">
    <source>
        <dbReference type="ARBA" id="ARBA00004401"/>
    </source>
</evidence>
<evidence type="ECO:0000313" key="11">
    <source>
        <dbReference type="Proteomes" id="UP000029003"/>
    </source>
</evidence>
<keyword evidence="7" id="KW-1133">Transmembrane helix</keyword>
<evidence type="ECO:0000256" key="1">
    <source>
        <dbReference type="ARBA" id="ARBA00000677"/>
    </source>
</evidence>
<organism evidence="10 11">
    <name type="scientific">Bifidobacterium thermacidophilum subsp. thermacidophilum</name>
    <dbReference type="NCBI Taxonomy" id="79262"/>
    <lineage>
        <taxon>Bacteria</taxon>
        <taxon>Bacillati</taxon>
        <taxon>Actinomycetota</taxon>
        <taxon>Actinomycetes</taxon>
        <taxon>Bifidobacteriales</taxon>
        <taxon>Bifidobacteriaceae</taxon>
        <taxon>Bifidobacterium</taxon>
    </lineage>
</organism>
<keyword evidence="5 7" id="KW-0378">Hydrolase</keyword>
<dbReference type="InterPro" id="IPR036286">
    <property type="entry name" value="LexA/Signal_pep-like_sf"/>
</dbReference>
<evidence type="ECO:0000256" key="3">
    <source>
        <dbReference type="ARBA" id="ARBA00009370"/>
    </source>
</evidence>
<feature type="active site" evidence="6">
    <location>
        <position position="197"/>
    </location>
</feature>
<dbReference type="InterPro" id="IPR019533">
    <property type="entry name" value="Peptidase_S26"/>
</dbReference>
<evidence type="ECO:0000313" key="10">
    <source>
        <dbReference type="EMBL" id="KFJ02229.1"/>
    </source>
</evidence>
<dbReference type="PANTHER" id="PTHR43390:SF1">
    <property type="entry name" value="CHLOROPLAST PROCESSING PEPTIDASE"/>
    <property type="match status" value="1"/>
</dbReference>
<dbReference type="PRINTS" id="PR00727">
    <property type="entry name" value="LEADERPTASE"/>
</dbReference>
<feature type="active site" evidence="6">
    <location>
        <position position="146"/>
    </location>
</feature>
<evidence type="ECO:0000256" key="4">
    <source>
        <dbReference type="ARBA" id="ARBA00013208"/>
    </source>
</evidence>
<comment type="catalytic activity">
    <reaction evidence="1 7">
        <text>Cleavage of hydrophobic, N-terminal signal or leader sequences from secreted and periplasmic proteins.</text>
        <dbReference type="EC" id="3.4.21.89"/>
    </reaction>
</comment>
<dbReference type="EC" id="3.4.21.89" evidence="4 7"/>
<dbReference type="RefSeq" id="WP_029576898.1">
    <property type="nucleotide sequence ID" value="NZ_JGZT01000007.1"/>
</dbReference>
<evidence type="ECO:0000259" key="9">
    <source>
        <dbReference type="Pfam" id="PF10502"/>
    </source>
</evidence>
<protein>
    <recommendedName>
        <fullName evidence="4 7">Signal peptidase I</fullName>
        <ecNumber evidence="4 7">3.4.21.89</ecNumber>
    </recommendedName>
</protein>
<dbReference type="PROSITE" id="PS00761">
    <property type="entry name" value="SPASE_I_3"/>
    <property type="match status" value="1"/>
</dbReference>
<feature type="compositionally biased region" description="Low complexity" evidence="8">
    <location>
        <begin position="30"/>
        <end position="57"/>
    </location>
</feature>
<reference evidence="10 11" key="1">
    <citation type="submission" date="2014-03" db="EMBL/GenBank/DDBJ databases">
        <title>Genomics of Bifidobacteria.</title>
        <authorList>
            <person name="Ventura M."/>
            <person name="Milani C."/>
            <person name="Lugli G.A."/>
        </authorList>
    </citation>
    <scope>NUCLEOTIDE SEQUENCE [LARGE SCALE GENOMIC DNA]</scope>
    <source>
        <strain evidence="10 11">LMG 21395</strain>
    </source>
</reference>
<evidence type="ECO:0000256" key="5">
    <source>
        <dbReference type="ARBA" id="ARBA00022801"/>
    </source>
</evidence>
<dbReference type="GO" id="GO:0009003">
    <property type="term" value="F:signal peptidase activity"/>
    <property type="evidence" value="ECO:0007669"/>
    <property type="project" value="UniProtKB-EC"/>
</dbReference>
<dbReference type="NCBIfam" id="TIGR02227">
    <property type="entry name" value="sigpep_I_bact"/>
    <property type="match status" value="1"/>
</dbReference>
<keyword evidence="7" id="KW-0472">Membrane</keyword>
<dbReference type="PANTHER" id="PTHR43390">
    <property type="entry name" value="SIGNAL PEPTIDASE I"/>
    <property type="match status" value="1"/>
</dbReference>
<dbReference type="InterPro" id="IPR000223">
    <property type="entry name" value="Pept_S26A_signal_pept_1"/>
</dbReference>
<dbReference type="SUPFAM" id="SSF51306">
    <property type="entry name" value="LexA/Signal peptidase"/>
    <property type="match status" value="1"/>
</dbReference>
<sequence length="310" mass="33010">MTQQMSRSSNDQRGDADSHILSVAERGIDPAPVTATTQATATTTASASSQPPASSQTFFQDFSPEFSPANAPDDVSSRHARHAARAAHAAHASGLSSRGGVPRRSASASSTSENAREWLLWCGIPVLIVLLMRVFLFGFYVIPSGSMLDTIEINDRVITTKLAPDLIKLQRGDIVVFKDPANWLQSESSMGGDNLIKRLIGLPGDTVACAGAGQPVTINGVAIDESSYLKPGVQPSDFAFNVTVTEGHIFVLGDNRANSADSRYHQDDGSNGLVPISDVLGVAIVRNWPLNRIGRLDSHHEVFANVPNPA</sequence>
<dbReference type="EMBL" id="JGZT01000007">
    <property type="protein sequence ID" value="KFJ02229.1"/>
    <property type="molecule type" value="Genomic_DNA"/>
</dbReference>
<feature type="compositionally biased region" description="Low complexity" evidence="8">
    <location>
        <begin position="86"/>
        <end position="100"/>
    </location>
</feature>
<dbReference type="InterPro" id="IPR019758">
    <property type="entry name" value="Pept_S26A_signal_pept_1_CS"/>
</dbReference>
<keyword evidence="7" id="KW-0645">Protease</keyword>
<dbReference type="CDD" id="cd06530">
    <property type="entry name" value="S26_SPase_I"/>
    <property type="match status" value="1"/>
</dbReference>
<comment type="caution">
    <text evidence="10">The sequence shown here is derived from an EMBL/GenBank/DDBJ whole genome shotgun (WGS) entry which is preliminary data.</text>
</comment>
<comment type="similarity">
    <text evidence="3 7">Belongs to the peptidase S26 family.</text>
</comment>
<dbReference type="AlphaFoldDB" id="A0A087E378"/>
<dbReference type="Proteomes" id="UP000029003">
    <property type="component" value="Unassembled WGS sequence"/>
</dbReference>
<dbReference type="GO" id="GO:0006465">
    <property type="term" value="P:signal peptide processing"/>
    <property type="evidence" value="ECO:0007669"/>
    <property type="project" value="InterPro"/>
</dbReference>
<evidence type="ECO:0000256" key="7">
    <source>
        <dbReference type="RuleBase" id="RU362042"/>
    </source>
</evidence>
<comment type="subcellular location">
    <subcellularLocation>
        <location evidence="2">Cell membrane</location>
        <topology evidence="2">Single-pass type II membrane protein</topology>
    </subcellularLocation>
    <subcellularLocation>
        <location evidence="7">Membrane</location>
        <topology evidence="7">Single-pass type II membrane protein</topology>
    </subcellularLocation>
</comment>
<dbReference type="GO" id="GO:0005886">
    <property type="term" value="C:plasma membrane"/>
    <property type="evidence" value="ECO:0007669"/>
    <property type="project" value="UniProtKB-SubCell"/>
</dbReference>
<accession>A0A087E378</accession>
<evidence type="ECO:0000256" key="6">
    <source>
        <dbReference type="PIRSR" id="PIRSR600223-1"/>
    </source>
</evidence>
<dbReference type="GO" id="GO:0004252">
    <property type="term" value="F:serine-type endopeptidase activity"/>
    <property type="evidence" value="ECO:0007669"/>
    <property type="project" value="InterPro"/>
</dbReference>
<feature type="domain" description="Peptidase S26" evidence="9">
    <location>
        <begin position="116"/>
        <end position="288"/>
    </location>
</feature>
<feature type="transmembrane region" description="Helical" evidence="7">
    <location>
        <begin position="118"/>
        <end position="142"/>
    </location>
</feature>